<reference evidence="5 6" key="1">
    <citation type="submission" date="2016-11" db="EMBL/GenBank/DDBJ databases">
        <authorList>
            <person name="Jaros S."/>
            <person name="Januszkiewicz K."/>
            <person name="Wedrychowicz H."/>
        </authorList>
    </citation>
    <scope>NUCLEOTIDE SEQUENCE [LARGE SCALE GENOMIC DNA]</scope>
</reference>
<evidence type="ECO:0000256" key="2">
    <source>
        <dbReference type="ARBA" id="ARBA00023306"/>
    </source>
</evidence>
<feature type="compositionally biased region" description="Low complexity" evidence="3">
    <location>
        <begin position="384"/>
        <end position="393"/>
    </location>
</feature>
<dbReference type="InterPro" id="IPR001849">
    <property type="entry name" value="PH_domain"/>
</dbReference>
<dbReference type="PANTHER" id="PTHR36100">
    <property type="entry name" value="BUD SITE SELECTION PROTEIN 4"/>
    <property type="match status" value="1"/>
</dbReference>
<feature type="compositionally biased region" description="Low complexity" evidence="3">
    <location>
        <begin position="1147"/>
        <end position="1160"/>
    </location>
</feature>
<dbReference type="GO" id="GO:0005525">
    <property type="term" value="F:GTP binding"/>
    <property type="evidence" value="ECO:0007669"/>
    <property type="project" value="TreeGrafter"/>
</dbReference>
<dbReference type="STRING" id="796604.A0A2X0M3D8"/>
<dbReference type="SUPFAM" id="SSF50729">
    <property type="entry name" value="PH domain-like"/>
    <property type="match status" value="1"/>
</dbReference>
<evidence type="ECO:0000313" key="6">
    <source>
        <dbReference type="Proteomes" id="UP000249464"/>
    </source>
</evidence>
<feature type="compositionally biased region" description="Basic and acidic residues" evidence="3">
    <location>
        <begin position="436"/>
        <end position="446"/>
    </location>
</feature>
<accession>A0A2X0M3D8</accession>
<feature type="region of interest" description="Disordered" evidence="3">
    <location>
        <begin position="529"/>
        <end position="604"/>
    </location>
</feature>
<feature type="compositionally biased region" description="Low complexity" evidence="3">
    <location>
        <begin position="533"/>
        <end position="550"/>
    </location>
</feature>
<evidence type="ECO:0000259" key="4">
    <source>
        <dbReference type="PROSITE" id="PS50003"/>
    </source>
</evidence>
<evidence type="ECO:0000256" key="3">
    <source>
        <dbReference type="SAM" id="MobiDB-lite"/>
    </source>
</evidence>
<feature type="compositionally biased region" description="Acidic residues" evidence="3">
    <location>
        <begin position="473"/>
        <end position="482"/>
    </location>
</feature>
<name>A0A2X0M3D8_9BASI</name>
<dbReference type="Pfam" id="PF00169">
    <property type="entry name" value="PH"/>
    <property type="match status" value="1"/>
</dbReference>
<dbReference type="InterPro" id="IPR052007">
    <property type="entry name" value="Bud4"/>
</dbReference>
<proteinExistence type="predicted"/>
<sequence>MAAMTMMTASSSPMRTPGLYSSPASPSTLRSPQAPRPASSSTALPLGTSSSANANSTSWSCPDRRQPVSIVAGADGGAEAIAVRRRGSNSFRIMSTGSLVSNSPFAKRLGQVTSSPKLNDITPPTMSPTSTLGSRIPTTTITKYGGLSVGLGALNGSRRKVSGENEENRNVSAEYANLDEHEGKVIFDGTGEGLPRSRSASPTVPFRPIRSVNPSHSTALAGSTTTGSSNAAFKPSRPAFTSTNGSHHAKSASVGSGPVSNSLFLNRAKDNEISPPLQQAPYEIAPLSHESAPFSFHTTSSSFSQPRVAPIVPRPMSSTGTPISPFSLGHRPGQASLNGGERRFGGAAEPPPNTPPRARSATSANNGSPAPASAMSPHRRGAHSSTESETESTASRVIRRQPSAKTVTWAATEEVLEFEVDDRRASGVSYASSTSDDARYYGREQDDSTEVEEGNSSMGFEEGGSVEVHDYNSSEDEDDDGESAVSTVDELIDNIDQFMVEERGYNEFYSPSQITSDFDARPMAEALQVAAPSSTFSSSTTTTTSSGISTGEEEGEDASNYSNDDDAEGDVTQETIAAHGDSAPDASANASSSSSPWSLERPLPNFPSSDRDFLDSVLMMDSPKQSKVSISTFELPDIPGISPLMDFGDDGSAGSVVTLDMDPAVTTTITRASMSALPQASHPFSSSAYPVRSVAQSAPAQLSPAQPVRQELIGDSPILSAFNRTSAPVQPLQASPQLSRKGSVHSDAASSLSYYGSISSGSNGPIFMGRGRLDEKLSAHQAMLEALSPSSTSTGRFPDTNNSVPSIKARDFALDDDRSQTREIQAKAAIKPSSATLSTGMMPTIHGSSVVQGLNIGVGSLLTPQLAHAMSSPLDRLQKGVERAEGGSVWKTGDSLLLGVAEVPKEAEESEDEEDLKTSMKNSGGRPTRRRSLSTGDAKVSETTSSTDDTPKKLELRFERRLAGVPEVEAFGMSTQCSLDDIFNSRHHSYRVREHKVVINATDSNRLTAVNKAGDLAASPAVRRKRPSNMHEINRSLSTVSVTSTASRRSKAFRGQLFVHIREVQIDGVPMPRERTNVIFSLDNGKQRVEAGRRVLEPHIAVRKEFELICSPDLVFSIDLSVGPPPPSPVPVPQVRRTPPPPPSPTKTPGSRLRALLSSPKKKAASNAKAAAATSALPPPVAVAPDPFYSFVAPDGKLASATVRFVDEALRCRHKRARITIPFSKNPALPSNRRVSGSVTIDLFYLPSISGINKAALPKSMDESIEGMRLAETSIGVTHEGVLTQMGGDCSVWRRRNMKLRANRLVPYSEVTKMSHVEIDLSVVASIEDLNATVASGGKSAANFDADDVVSTMDNSFRLVFKDDTSIDFYADTAESKKRWMKEISQAISVTGNEPVPQWALLAKRQAAKKAQ</sequence>
<evidence type="ECO:0000256" key="1">
    <source>
        <dbReference type="ARBA" id="ARBA00022618"/>
    </source>
</evidence>
<dbReference type="Gene3D" id="2.30.29.30">
    <property type="entry name" value="Pleckstrin-homology domain (PH domain)/Phosphotyrosine-binding domain (PTB)"/>
    <property type="match status" value="1"/>
</dbReference>
<feature type="region of interest" description="Disordered" evidence="3">
    <location>
        <begin position="114"/>
        <end position="135"/>
    </location>
</feature>
<feature type="compositionally biased region" description="Acidic residues" evidence="3">
    <location>
        <begin position="551"/>
        <end position="571"/>
    </location>
</feature>
<dbReference type="SMART" id="SM00233">
    <property type="entry name" value="PH"/>
    <property type="match status" value="1"/>
</dbReference>
<feature type="compositionally biased region" description="Low complexity" evidence="3">
    <location>
        <begin position="581"/>
        <end position="598"/>
    </location>
</feature>
<feature type="compositionally biased region" description="Low complexity" evidence="3">
    <location>
        <begin position="48"/>
        <end position="58"/>
    </location>
</feature>
<feature type="compositionally biased region" description="Low complexity" evidence="3">
    <location>
        <begin position="360"/>
        <end position="376"/>
    </location>
</feature>
<dbReference type="Proteomes" id="UP000249464">
    <property type="component" value="Unassembled WGS sequence"/>
</dbReference>
<dbReference type="GO" id="GO:0051301">
    <property type="term" value="P:cell division"/>
    <property type="evidence" value="ECO:0007669"/>
    <property type="project" value="UniProtKB-KW"/>
</dbReference>
<feature type="domain" description="PH" evidence="4">
    <location>
        <begin position="1276"/>
        <end position="1389"/>
    </location>
</feature>
<feature type="region of interest" description="Disordered" evidence="3">
    <location>
        <begin position="296"/>
        <end position="406"/>
    </location>
</feature>
<feature type="region of interest" description="Disordered" evidence="3">
    <location>
        <begin position="1126"/>
        <end position="1160"/>
    </location>
</feature>
<dbReference type="InterPro" id="IPR011993">
    <property type="entry name" value="PH-like_dom_sf"/>
</dbReference>
<feature type="compositionally biased region" description="Low complexity" evidence="3">
    <location>
        <begin position="217"/>
        <end position="232"/>
    </location>
</feature>
<evidence type="ECO:0000313" key="5">
    <source>
        <dbReference type="EMBL" id="SGY33556.1"/>
    </source>
</evidence>
<dbReference type="EMBL" id="FQNC01000041">
    <property type="protein sequence ID" value="SGY33556.1"/>
    <property type="molecule type" value="Genomic_DNA"/>
</dbReference>
<gene>
    <name evidence="5" type="primary">BQ5605_C002g01510</name>
    <name evidence="5" type="ORF">BQ5605_C002G01510</name>
</gene>
<feature type="region of interest" description="Disordered" evidence="3">
    <location>
        <begin position="1"/>
        <end position="65"/>
    </location>
</feature>
<dbReference type="PROSITE" id="PS50003">
    <property type="entry name" value="PH_DOMAIN"/>
    <property type="match status" value="1"/>
</dbReference>
<organism evidence="5 6">
    <name type="scientific">Microbotryum silenes-dioicae</name>
    <dbReference type="NCBI Taxonomy" id="796604"/>
    <lineage>
        <taxon>Eukaryota</taxon>
        <taxon>Fungi</taxon>
        <taxon>Dikarya</taxon>
        <taxon>Basidiomycota</taxon>
        <taxon>Pucciniomycotina</taxon>
        <taxon>Microbotryomycetes</taxon>
        <taxon>Microbotryales</taxon>
        <taxon>Microbotryaceae</taxon>
        <taxon>Microbotryum</taxon>
    </lineage>
</organism>
<feature type="region of interest" description="Disordered" evidence="3">
    <location>
        <begin position="904"/>
        <end position="954"/>
    </location>
</feature>
<keyword evidence="6" id="KW-1185">Reference proteome</keyword>
<feature type="region of interest" description="Disordered" evidence="3">
    <location>
        <begin position="422"/>
        <end position="485"/>
    </location>
</feature>
<feature type="compositionally biased region" description="Low complexity" evidence="3">
    <location>
        <begin position="30"/>
        <end position="41"/>
    </location>
</feature>
<feature type="compositionally biased region" description="Pro residues" evidence="3">
    <location>
        <begin position="1126"/>
        <end position="1146"/>
    </location>
</feature>
<keyword evidence="2" id="KW-0131">Cell cycle</keyword>
<keyword evidence="1" id="KW-0132">Cell division</keyword>
<protein>
    <submittedName>
        <fullName evidence="5">BQ5605_C002g01510 protein</fullName>
    </submittedName>
</protein>
<feature type="compositionally biased region" description="Low complexity" evidence="3">
    <location>
        <begin position="1"/>
        <end position="17"/>
    </location>
</feature>
<dbReference type="PANTHER" id="PTHR36100:SF1">
    <property type="entry name" value="BUD SITE SELECTION PROTEIN 4"/>
    <property type="match status" value="1"/>
</dbReference>
<feature type="region of interest" description="Disordered" evidence="3">
    <location>
        <begin position="154"/>
        <end position="259"/>
    </location>
</feature>